<protein>
    <submittedName>
        <fullName evidence="1">Uncharacterized protein</fullName>
    </submittedName>
</protein>
<evidence type="ECO:0000313" key="2">
    <source>
        <dbReference type="Proteomes" id="UP000542742"/>
    </source>
</evidence>
<sequence length="57" mass="6575">MLDTGKLVPKETSDKAGITGRIRLMPPVFSQASDFRVLDENPSRVRFVRKRTVMNRR</sequence>
<evidence type="ECO:0000313" key="1">
    <source>
        <dbReference type="EMBL" id="MBB4698274.1"/>
    </source>
</evidence>
<dbReference type="EMBL" id="JACHMF010000001">
    <property type="protein sequence ID" value="MBB4698274.1"/>
    <property type="molecule type" value="Genomic_DNA"/>
</dbReference>
<dbReference type="Proteomes" id="UP000542742">
    <property type="component" value="Unassembled WGS sequence"/>
</dbReference>
<reference evidence="1 2" key="1">
    <citation type="submission" date="2020-08" db="EMBL/GenBank/DDBJ databases">
        <title>Sequencing the genomes of 1000 actinobacteria strains.</title>
        <authorList>
            <person name="Klenk H.-P."/>
        </authorList>
    </citation>
    <scope>NUCLEOTIDE SEQUENCE [LARGE SCALE GENOMIC DNA]</scope>
    <source>
        <strain evidence="1 2">DSM 45518</strain>
    </source>
</reference>
<accession>A0A7W7G773</accession>
<proteinExistence type="predicted"/>
<organism evidence="1 2">
    <name type="scientific">Paractinoplanes abujensis</name>
    <dbReference type="NCBI Taxonomy" id="882441"/>
    <lineage>
        <taxon>Bacteria</taxon>
        <taxon>Bacillati</taxon>
        <taxon>Actinomycetota</taxon>
        <taxon>Actinomycetes</taxon>
        <taxon>Micromonosporales</taxon>
        <taxon>Micromonosporaceae</taxon>
        <taxon>Paractinoplanes</taxon>
    </lineage>
</organism>
<name>A0A7W7G773_9ACTN</name>
<keyword evidence="2" id="KW-1185">Reference proteome</keyword>
<dbReference type="AlphaFoldDB" id="A0A7W7G773"/>
<gene>
    <name evidence="1" type="ORF">BKA14_008422</name>
</gene>
<comment type="caution">
    <text evidence="1">The sequence shown here is derived from an EMBL/GenBank/DDBJ whole genome shotgun (WGS) entry which is preliminary data.</text>
</comment>